<dbReference type="EMBL" id="FZOR01000024">
    <property type="protein sequence ID" value="SNT34212.1"/>
    <property type="molecule type" value="Genomic_DNA"/>
</dbReference>
<dbReference type="InterPro" id="IPR011042">
    <property type="entry name" value="6-blade_b-propeller_TolB-like"/>
</dbReference>
<protein>
    <recommendedName>
        <fullName evidence="3">WD40-like Beta Propeller Repeat</fullName>
    </recommendedName>
</protein>
<reference evidence="1 2" key="1">
    <citation type="submission" date="2017-06" db="EMBL/GenBank/DDBJ databases">
        <authorList>
            <person name="Kim H.J."/>
            <person name="Triplett B.A."/>
        </authorList>
    </citation>
    <scope>NUCLEOTIDE SEQUENCE [LARGE SCALE GENOMIC DNA]</scope>
    <source>
        <strain evidence="1 2">DSM 44715</strain>
    </source>
</reference>
<evidence type="ECO:0000313" key="1">
    <source>
        <dbReference type="EMBL" id="SNT34212.1"/>
    </source>
</evidence>
<sequence>MEDDGNHSPEREPLSWRVRRWAAPTAMALAVVTSIAAVQVLADDPDSSAPYGADRYPRFLLTVQPMADGLPDEGPKPWFVVREVRLDGRSWQVDSVERPPSAGEAQMILPGPRSTFVVAATRKETCESRFYRGKVSTDGRVQGIEPFRQVTVPALVAGLALSPDGDRLAYTTAPCTPEGERPPEPRANVTVLDIDSGHRRTWTTTTPSVIGEIVWARDGRTLGYAVSDILIGSLPGEDVPPGEPPYPARPAQPVGPVGSKVQAVAVHALDTEAPGTDLRKGRLLFRQSADSGTVMSVVMKPDGRSGFGAMEREQPPSTVIFSFSEGKPIRVTSSRPRKPNVATGIVFGFTEPRYACLNGLDSFGRVVEGGFSAHPPRTEGCGSGYVH</sequence>
<name>A0A239LW72_9ACTN</name>
<dbReference type="InterPro" id="IPR011044">
    <property type="entry name" value="Quino_amine_DH_bsu"/>
</dbReference>
<proteinExistence type="predicted"/>
<evidence type="ECO:0000313" key="2">
    <source>
        <dbReference type="Proteomes" id="UP000198318"/>
    </source>
</evidence>
<dbReference type="Gene3D" id="2.120.10.30">
    <property type="entry name" value="TolB, C-terminal domain"/>
    <property type="match status" value="1"/>
</dbReference>
<gene>
    <name evidence="1" type="ORF">SAMN05443665_102471</name>
</gene>
<keyword evidence="2" id="KW-1185">Reference proteome</keyword>
<dbReference type="AlphaFoldDB" id="A0A239LW72"/>
<dbReference type="RefSeq" id="WP_089328273.1">
    <property type="nucleotide sequence ID" value="NZ_FZOR01000024.1"/>
</dbReference>
<evidence type="ECO:0008006" key="3">
    <source>
        <dbReference type="Google" id="ProtNLM"/>
    </source>
</evidence>
<dbReference type="OrthoDB" id="3456855at2"/>
<dbReference type="Proteomes" id="UP000198318">
    <property type="component" value="Unassembled WGS sequence"/>
</dbReference>
<accession>A0A239LW72</accession>
<organism evidence="1 2">
    <name type="scientific">Actinomadura meyerae</name>
    <dbReference type="NCBI Taxonomy" id="240840"/>
    <lineage>
        <taxon>Bacteria</taxon>
        <taxon>Bacillati</taxon>
        <taxon>Actinomycetota</taxon>
        <taxon>Actinomycetes</taxon>
        <taxon>Streptosporangiales</taxon>
        <taxon>Thermomonosporaceae</taxon>
        <taxon>Actinomadura</taxon>
    </lineage>
</organism>
<dbReference type="SUPFAM" id="SSF50969">
    <property type="entry name" value="YVTN repeat-like/Quinoprotein amine dehydrogenase"/>
    <property type="match status" value="1"/>
</dbReference>